<evidence type="ECO:0008006" key="4">
    <source>
        <dbReference type="Google" id="ProtNLM"/>
    </source>
</evidence>
<feature type="region of interest" description="Disordered" evidence="1">
    <location>
        <begin position="1"/>
        <end position="48"/>
    </location>
</feature>
<protein>
    <recommendedName>
        <fullName evidence="4">F-box domain-containing protein</fullName>
    </recommendedName>
</protein>
<dbReference type="Proteomes" id="UP000275078">
    <property type="component" value="Unassembled WGS sequence"/>
</dbReference>
<proteinExistence type="predicted"/>
<reference evidence="2 3" key="1">
    <citation type="journal article" date="2018" name="Nat. Ecol. Evol.">
        <title>Pezizomycetes genomes reveal the molecular basis of ectomycorrhizal truffle lifestyle.</title>
        <authorList>
            <person name="Murat C."/>
            <person name="Payen T."/>
            <person name="Noel B."/>
            <person name="Kuo A."/>
            <person name="Morin E."/>
            <person name="Chen J."/>
            <person name="Kohler A."/>
            <person name="Krizsan K."/>
            <person name="Balestrini R."/>
            <person name="Da Silva C."/>
            <person name="Montanini B."/>
            <person name="Hainaut M."/>
            <person name="Levati E."/>
            <person name="Barry K.W."/>
            <person name="Belfiori B."/>
            <person name="Cichocki N."/>
            <person name="Clum A."/>
            <person name="Dockter R.B."/>
            <person name="Fauchery L."/>
            <person name="Guy J."/>
            <person name="Iotti M."/>
            <person name="Le Tacon F."/>
            <person name="Lindquist E.A."/>
            <person name="Lipzen A."/>
            <person name="Malagnac F."/>
            <person name="Mello A."/>
            <person name="Molinier V."/>
            <person name="Miyauchi S."/>
            <person name="Poulain J."/>
            <person name="Riccioni C."/>
            <person name="Rubini A."/>
            <person name="Sitrit Y."/>
            <person name="Splivallo R."/>
            <person name="Traeger S."/>
            <person name="Wang M."/>
            <person name="Zifcakova L."/>
            <person name="Wipf D."/>
            <person name="Zambonelli A."/>
            <person name="Paolocci F."/>
            <person name="Nowrousian M."/>
            <person name="Ottonello S."/>
            <person name="Baldrian P."/>
            <person name="Spatafora J.W."/>
            <person name="Henrissat B."/>
            <person name="Nagy L.G."/>
            <person name="Aury J.M."/>
            <person name="Wincker P."/>
            <person name="Grigoriev I.V."/>
            <person name="Bonfante P."/>
            <person name="Martin F.M."/>
        </authorList>
    </citation>
    <scope>NUCLEOTIDE SEQUENCE [LARGE SCALE GENOMIC DNA]</scope>
    <source>
        <strain evidence="2 3">RN42</strain>
    </source>
</reference>
<keyword evidence="3" id="KW-1185">Reference proteome</keyword>
<sequence length="290" mass="32952">MAAMSSSPNDLELQVSSSGSDSESGLGETKNSVRVQETNSHKPSTSSAAPAKVLLDLPNEILHTIFVQMEDLSAYFNLGRTNHHLHNVSIGRATQKQFTKTWFAEHCNDEFGKAPALIEFIARLIRFLNDPERIERLYDPEVQWRMQVYSWLRGMLDGNYVILSDLHHAICPDTCILPPSTPWGEGICSVQKQWVAAHLTRVRASVVSIPKEQRPQTFEAVQLDIVDVKFAERLYKVYRYFEGFHLEELERKGLPMPESTKCNPGYCSAALFEAFEEVTHWNWNASCYAT</sequence>
<dbReference type="AlphaFoldDB" id="A0A3N4I4D6"/>
<name>A0A3N4I4D6_ASCIM</name>
<organism evidence="2 3">
    <name type="scientific">Ascobolus immersus RN42</name>
    <dbReference type="NCBI Taxonomy" id="1160509"/>
    <lineage>
        <taxon>Eukaryota</taxon>
        <taxon>Fungi</taxon>
        <taxon>Dikarya</taxon>
        <taxon>Ascomycota</taxon>
        <taxon>Pezizomycotina</taxon>
        <taxon>Pezizomycetes</taxon>
        <taxon>Pezizales</taxon>
        <taxon>Ascobolaceae</taxon>
        <taxon>Ascobolus</taxon>
    </lineage>
</organism>
<accession>A0A3N4I4D6</accession>
<feature type="compositionally biased region" description="Low complexity" evidence="1">
    <location>
        <begin position="11"/>
        <end position="28"/>
    </location>
</feature>
<feature type="compositionally biased region" description="Polar residues" evidence="1">
    <location>
        <begin position="29"/>
        <end position="48"/>
    </location>
</feature>
<evidence type="ECO:0000313" key="3">
    <source>
        <dbReference type="Proteomes" id="UP000275078"/>
    </source>
</evidence>
<evidence type="ECO:0000313" key="2">
    <source>
        <dbReference type="EMBL" id="RPA76724.1"/>
    </source>
</evidence>
<gene>
    <name evidence="2" type="ORF">BJ508DRAFT_310836</name>
</gene>
<evidence type="ECO:0000256" key="1">
    <source>
        <dbReference type="SAM" id="MobiDB-lite"/>
    </source>
</evidence>
<dbReference type="EMBL" id="ML119739">
    <property type="protein sequence ID" value="RPA76724.1"/>
    <property type="molecule type" value="Genomic_DNA"/>
</dbReference>